<organism evidence="2 3">
    <name type="scientific">Aspergillus sclerotialis</name>
    <dbReference type="NCBI Taxonomy" id="2070753"/>
    <lineage>
        <taxon>Eukaryota</taxon>
        <taxon>Fungi</taxon>
        <taxon>Dikarya</taxon>
        <taxon>Ascomycota</taxon>
        <taxon>Pezizomycotina</taxon>
        <taxon>Eurotiomycetes</taxon>
        <taxon>Eurotiomycetidae</taxon>
        <taxon>Eurotiales</taxon>
        <taxon>Aspergillaceae</taxon>
        <taxon>Aspergillus</taxon>
        <taxon>Aspergillus subgen. Polypaecilum</taxon>
    </lineage>
</organism>
<dbReference type="PANTHER" id="PTHR19303:SF62">
    <property type="entry name" value="HTH CENPB-TYPE DOMAIN-CONTAINING PROTEIN-RELATED"/>
    <property type="match status" value="1"/>
</dbReference>
<dbReference type="InterPro" id="IPR050863">
    <property type="entry name" value="CenT-Element_Derived"/>
</dbReference>
<dbReference type="Pfam" id="PF03184">
    <property type="entry name" value="DDE_1"/>
    <property type="match status" value="1"/>
</dbReference>
<dbReference type="EMBL" id="MVGC01000951">
    <property type="protein sequence ID" value="RJE17446.1"/>
    <property type="molecule type" value="Genomic_DNA"/>
</dbReference>
<dbReference type="Proteomes" id="UP000266188">
    <property type="component" value="Unassembled WGS sequence"/>
</dbReference>
<gene>
    <name evidence="2" type="ORF">PHISCL_10217</name>
</gene>
<dbReference type="OrthoDB" id="4510550at2759"/>
<sequence>ASAFVNRRPELRTRYSRRYNYQRAKNEDPKALREWFNTVQRVINENRILPEDIYNFDETGFAMGLISTAKVTVIESICADGYILPPCVIFKGKNYCKSWFNNLPSNWRFEVSDNGWTTDKIGLRWLQKLFVPGTTTRTKGKYRLLILDGHGSHLTPQFDQICSENAIIPLRMPAHSSHLLQPLDIGCFATLKRSYGRVIESQARTGYNYIDKLDFLAAYLEARVEAYKSETIRNSFASAGLVPLNAERVLFKAEYIASYAYTPQ</sequence>
<proteinExistence type="predicted"/>
<dbReference type="GO" id="GO:0003677">
    <property type="term" value="F:DNA binding"/>
    <property type="evidence" value="ECO:0007669"/>
    <property type="project" value="TreeGrafter"/>
</dbReference>
<feature type="domain" description="DDE-1" evidence="1">
    <location>
        <begin position="71"/>
        <end position="236"/>
    </location>
</feature>
<dbReference type="Gene3D" id="3.30.420.10">
    <property type="entry name" value="Ribonuclease H-like superfamily/Ribonuclease H"/>
    <property type="match status" value="1"/>
</dbReference>
<dbReference type="InterPro" id="IPR004875">
    <property type="entry name" value="DDE_SF_endonuclease_dom"/>
</dbReference>
<reference evidence="3" key="1">
    <citation type="submission" date="2017-02" db="EMBL/GenBank/DDBJ databases">
        <authorList>
            <person name="Tafer H."/>
            <person name="Lopandic K."/>
        </authorList>
    </citation>
    <scope>NUCLEOTIDE SEQUENCE [LARGE SCALE GENOMIC DNA]</scope>
    <source>
        <strain evidence="3">CBS 366.77</strain>
    </source>
</reference>
<dbReference type="GO" id="GO:0005634">
    <property type="term" value="C:nucleus"/>
    <property type="evidence" value="ECO:0007669"/>
    <property type="project" value="TreeGrafter"/>
</dbReference>
<dbReference type="InterPro" id="IPR036397">
    <property type="entry name" value="RNaseH_sf"/>
</dbReference>
<dbReference type="AlphaFoldDB" id="A0A3A2Z3L1"/>
<protein>
    <submittedName>
        <fullName evidence="2">Pogo transposable element</fullName>
    </submittedName>
</protein>
<dbReference type="PANTHER" id="PTHR19303">
    <property type="entry name" value="TRANSPOSON"/>
    <property type="match status" value="1"/>
</dbReference>
<evidence type="ECO:0000313" key="2">
    <source>
        <dbReference type="EMBL" id="RJE17446.1"/>
    </source>
</evidence>
<evidence type="ECO:0000313" key="3">
    <source>
        <dbReference type="Proteomes" id="UP000266188"/>
    </source>
</evidence>
<dbReference type="STRING" id="2070753.A0A3A2Z3L1"/>
<feature type="non-terminal residue" evidence="2">
    <location>
        <position position="1"/>
    </location>
</feature>
<comment type="caution">
    <text evidence="2">The sequence shown here is derived from an EMBL/GenBank/DDBJ whole genome shotgun (WGS) entry which is preliminary data.</text>
</comment>
<evidence type="ECO:0000259" key="1">
    <source>
        <dbReference type="Pfam" id="PF03184"/>
    </source>
</evidence>
<name>A0A3A2Z3L1_9EURO</name>
<keyword evidence="3" id="KW-1185">Reference proteome</keyword>
<accession>A0A3A2Z3L1</accession>